<gene>
    <name evidence="1" type="ORF">JETT_2922</name>
</gene>
<name>A0A533Q848_9BACT</name>
<dbReference type="AlphaFoldDB" id="A0A533Q848"/>
<sequence>MIKIDQYTGEHLIYKTIPGLPVVFVLIMEKHTGFRFESRMVFHVTPEYPLGGFRFIT</sequence>
<reference evidence="1 2" key="1">
    <citation type="submission" date="2019-04" db="EMBL/GenBank/DDBJ databases">
        <title>Genome of a novel bacterium Candidatus Jettenia ecosi reconstructed from metagenome of an anammox bioreactor.</title>
        <authorList>
            <person name="Mardanov A.V."/>
            <person name="Beletsky A.V."/>
            <person name="Ravin N.V."/>
            <person name="Botchkova E.A."/>
            <person name="Litti Y.V."/>
            <person name="Nozhevnikova A.N."/>
        </authorList>
    </citation>
    <scope>NUCLEOTIDE SEQUENCE [LARGE SCALE GENOMIC DNA]</scope>
    <source>
        <strain evidence="1">J2</strain>
    </source>
</reference>
<evidence type="ECO:0000313" key="2">
    <source>
        <dbReference type="Proteomes" id="UP000319783"/>
    </source>
</evidence>
<proteinExistence type="predicted"/>
<evidence type="ECO:0000313" key="1">
    <source>
        <dbReference type="EMBL" id="TLD40823.1"/>
    </source>
</evidence>
<dbReference type="Proteomes" id="UP000319783">
    <property type="component" value="Unassembled WGS sequence"/>
</dbReference>
<accession>A0A533Q848</accession>
<organism evidence="1 2">
    <name type="scientific">Candidatus Jettenia ecosi</name>
    <dbReference type="NCBI Taxonomy" id="2494326"/>
    <lineage>
        <taxon>Bacteria</taxon>
        <taxon>Pseudomonadati</taxon>
        <taxon>Planctomycetota</taxon>
        <taxon>Candidatus Brocadiia</taxon>
        <taxon>Candidatus Brocadiales</taxon>
        <taxon>Candidatus Brocadiaceae</taxon>
        <taxon>Candidatus Jettenia</taxon>
    </lineage>
</organism>
<dbReference type="EMBL" id="SULG01000078">
    <property type="protein sequence ID" value="TLD40823.1"/>
    <property type="molecule type" value="Genomic_DNA"/>
</dbReference>
<comment type="caution">
    <text evidence="1">The sequence shown here is derived from an EMBL/GenBank/DDBJ whole genome shotgun (WGS) entry which is preliminary data.</text>
</comment>
<protein>
    <submittedName>
        <fullName evidence="1">Uncharacterized protein</fullName>
    </submittedName>
</protein>